<feature type="region of interest" description="Disordered" evidence="8">
    <location>
        <begin position="1"/>
        <end position="23"/>
    </location>
</feature>
<feature type="compositionally biased region" description="Low complexity" evidence="8">
    <location>
        <begin position="449"/>
        <end position="475"/>
    </location>
</feature>
<dbReference type="STRING" id="554055.A0A2P6V5F2"/>
<dbReference type="Proteomes" id="UP000239649">
    <property type="component" value="Unassembled WGS sequence"/>
</dbReference>
<feature type="binding site" evidence="7">
    <location>
        <position position="81"/>
    </location>
    <ligand>
        <name>ATP</name>
        <dbReference type="ChEBI" id="CHEBI:30616"/>
    </ligand>
</feature>
<evidence type="ECO:0000256" key="5">
    <source>
        <dbReference type="ARBA" id="ARBA00022777"/>
    </source>
</evidence>
<evidence type="ECO:0000256" key="4">
    <source>
        <dbReference type="ARBA" id="ARBA00022741"/>
    </source>
</evidence>
<comment type="caution">
    <text evidence="11">The sequence shown here is derived from an EMBL/GenBank/DDBJ whole genome shotgun (WGS) entry which is preliminary data.</text>
</comment>
<dbReference type="InterPro" id="IPR017441">
    <property type="entry name" value="Protein_kinase_ATP_BS"/>
</dbReference>
<evidence type="ECO:0000256" key="3">
    <source>
        <dbReference type="ARBA" id="ARBA00022679"/>
    </source>
</evidence>
<dbReference type="InterPro" id="IPR011658">
    <property type="entry name" value="PA14_dom"/>
</dbReference>
<evidence type="ECO:0000256" key="6">
    <source>
        <dbReference type="ARBA" id="ARBA00022840"/>
    </source>
</evidence>
<evidence type="ECO:0000256" key="2">
    <source>
        <dbReference type="ARBA" id="ARBA00022527"/>
    </source>
</evidence>
<dbReference type="AlphaFoldDB" id="A0A2P6V5F2"/>
<name>A0A2P6V5F2_9CHLO</name>
<feature type="compositionally biased region" description="Low complexity" evidence="8">
    <location>
        <begin position="408"/>
        <end position="422"/>
    </location>
</feature>
<dbReference type="GO" id="GO:0005524">
    <property type="term" value="F:ATP binding"/>
    <property type="evidence" value="ECO:0007669"/>
    <property type="project" value="UniProtKB-UniRule"/>
</dbReference>
<dbReference type="GO" id="GO:0000307">
    <property type="term" value="C:cyclin-dependent protein kinase holoenzyme complex"/>
    <property type="evidence" value="ECO:0007669"/>
    <property type="project" value="TreeGrafter"/>
</dbReference>
<dbReference type="InterPro" id="IPR008271">
    <property type="entry name" value="Ser/Thr_kinase_AS"/>
</dbReference>
<evidence type="ECO:0000256" key="1">
    <source>
        <dbReference type="ARBA" id="ARBA00006485"/>
    </source>
</evidence>
<dbReference type="SMART" id="SM00645">
    <property type="entry name" value="Pept_C1"/>
    <property type="match status" value="1"/>
</dbReference>
<dbReference type="InterPro" id="IPR037524">
    <property type="entry name" value="PA14/GLEYA"/>
</dbReference>
<dbReference type="Gene3D" id="1.10.510.10">
    <property type="entry name" value="Transferase(Phosphotransferase) domain 1"/>
    <property type="match status" value="1"/>
</dbReference>
<dbReference type="GO" id="GO:0032968">
    <property type="term" value="P:positive regulation of transcription elongation by RNA polymerase II"/>
    <property type="evidence" value="ECO:0007669"/>
    <property type="project" value="TreeGrafter"/>
</dbReference>
<dbReference type="Gene3D" id="3.30.200.20">
    <property type="entry name" value="Phosphorylase Kinase, domain 1"/>
    <property type="match status" value="1"/>
</dbReference>
<feature type="domain" description="PA14" evidence="10">
    <location>
        <begin position="592"/>
        <end position="741"/>
    </location>
</feature>
<dbReference type="SMART" id="SM00220">
    <property type="entry name" value="S_TKc"/>
    <property type="match status" value="1"/>
</dbReference>
<dbReference type="Gene3D" id="3.90.70.10">
    <property type="entry name" value="Cysteine proteinases"/>
    <property type="match status" value="1"/>
</dbReference>
<keyword evidence="5" id="KW-0418">Kinase</keyword>
<dbReference type="PANTHER" id="PTHR24056">
    <property type="entry name" value="CELL DIVISION PROTEIN KINASE"/>
    <property type="match status" value="1"/>
</dbReference>
<evidence type="ECO:0000256" key="7">
    <source>
        <dbReference type="PROSITE-ProRule" id="PRU10141"/>
    </source>
</evidence>
<dbReference type="InterPro" id="IPR000668">
    <property type="entry name" value="Peptidase_C1A_C"/>
</dbReference>
<feature type="compositionally biased region" description="Low complexity" evidence="8">
    <location>
        <begin position="430"/>
        <end position="442"/>
    </location>
</feature>
<feature type="region of interest" description="Disordered" evidence="8">
    <location>
        <begin position="388"/>
        <end position="483"/>
    </location>
</feature>
<dbReference type="PROSITE" id="PS51820">
    <property type="entry name" value="PA14"/>
    <property type="match status" value="1"/>
</dbReference>
<keyword evidence="2" id="KW-0723">Serine/threonine-protein kinase</keyword>
<dbReference type="SUPFAM" id="SSF54001">
    <property type="entry name" value="Cysteine proteinases"/>
    <property type="match status" value="1"/>
</dbReference>
<dbReference type="OrthoDB" id="28397at2759"/>
<dbReference type="Pfam" id="PF07691">
    <property type="entry name" value="PA14"/>
    <property type="match status" value="1"/>
</dbReference>
<dbReference type="GO" id="GO:0005634">
    <property type="term" value="C:nucleus"/>
    <property type="evidence" value="ECO:0007669"/>
    <property type="project" value="TreeGrafter"/>
</dbReference>
<dbReference type="SMART" id="SM00758">
    <property type="entry name" value="PA14"/>
    <property type="match status" value="1"/>
</dbReference>
<accession>A0A2P6V5F2</accession>
<proteinExistence type="inferred from homology"/>
<dbReference type="SUPFAM" id="SSF56112">
    <property type="entry name" value="Protein kinase-like (PK-like)"/>
    <property type="match status" value="1"/>
</dbReference>
<dbReference type="Gene3D" id="3.90.182.10">
    <property type="entry name" value="Toxin - Anthrax Protective Antigen,domain 1"/>
    <property type="match status" value="1"/>
</dbReference>
<sequence length="1073" mass="114841">MSHLPPRQGGGKGSGPAKHTPIPTEWRIELPGEGVGYDTEFGGCRSIDVGYNRGPVLGQGTYGEVFLAHDKRTGEKVAAKKIKMDNEKEGFPITAIREIKILSKLAADDQRLQDGSLLRNSVIGLREIVRSSSHKANNYKGSIYMMFDYMDHDMTGLLERTQREGRRFTVPQVKCYLRQLFCGLALLSNHEVLHRDLKNANLLVNNMGELKIADFGLARYFVKGGGGASGGGGAGGDRPMTNRVITLWYRPPELFMGSVHYGTEIDMWSAGCIMYELLTGKPLFPGKDEGDQLDKILSVVGAPTEATMPGCTAYANYETSCTGNMSRNWPRASKLRSHCESRGIKDPMALDLLAQLLDLNPAARISAGAACVHQYFFSNPLPCKPSDMPKFESSHEMGMKRARHEQRYGGNARQQQGQQQQGGARGAPQGGAPAAQRQRTQGQYGGPQGAYPGQQQQGQQQPYRGGSAQGQAQPYRGGGAGGAPAAGMLGMPAGGMQPLVLPMAQVQQMMQQGGMMGVDRFSAASSCHQTLPRARASLASTPAVERATSMRGAVARWLAVLLVVASMALSCQGIPRPQPPPPLPRLHPKTPPATSGLLLRMYSRVTAWPPAFNTVPALTKFVPGVACIPSFATCAPELDAKGITTNFAAQFTGSLVIPKGAAGRYKLKLTSNDGSRLWIDGVLVIDHGGVHALTSKAAQRTLSVGRHRFRVEYWQKTGFAALWLQWQGTSMRSMQDVERSRTRKSRQAALAPAAAPLQTAAAATPSAQPTTTAALMPWQHAGGCRAATEEQQSRSLCALRLEKQAFGVALPSAAIPDATVRSVWAQWRARYGKVYRNAAAQEKAYKIFSKGVQRIGKQLSSSQTSWPKLHQRLAGDARAPVFRLPADAPILPPPGGTGPSQQEWDWRALGKVTPAKQQGEECKASFAFAAVVAIESQLLIGTGTKYTTNPVDLSEQQIINCARGPVEVTGFNSQGCAGGLLREPFVYASKGSNFLTTEKRIPYAAAQGKCTIPAGTSERVRLTGGGFVQQPSSSPLALRTALLTGGGGGAAPTNLGLAASPTLTSCPSTTHCS</sequence>
<keyword evidence="3" id="KW-0808">Transferase</keyword>
<evidence type="ECO:0000256" key="8">
    <source>
        <dbReference type="SAM" id="MobiDB-lite"/>
    </source>
</evidence>
<evidence type="ECO:0000313" key="12">
    <source>
        <dbReference type="Proteomes" id="UP000239649"/>
    </source>
</evidence>
<evidence type="ECO:0000259" key="10">
    <source>
        <dbReference type="PROSITE" id="PS51820"/>
    </source>
</evidence>
<dbReference type="InterPro" id="IPR038765">
    <property type="entry name" value="Papain-like_cys_pep_sf"/>
</dbReference>
<comment type="similarity">
    <text evidence="1">Belongs to the protein kinase superfamily. CMGC Ser/Thr protein kinase family. CDC2/CDKX subfamily.</text>
</comment>
<dbReference type="PROSITE" id="PS00107">
    <property type="entry name" value="PROTEIN_KINASE_ATP"/>
    <property type="match status" value="1"/>
</dbReference>
<dbReference type="PROSITE" id="PS00108">
    <property type="entry name" value="PROTEIN_KINASE_ST"/>
    <property type="match status" value="1"/>
</dbReference>
<dbReference type="FunFam" id="1.10.510.10:FF:000624">
    <property type="entry name" value="Mitogen-activated protein kinase"/>
    <property type="match status" value="1"/>
</dbReference>
<keyword evidence="6 7" id="KW-0067">ATP-binding</keyword>
<evidence type="ECO:0000313" key="11">
    <source>
        <dbReference type="EMBL" id="PSC69314.1"/>
    </source>
</evidence>
<keyword evidence="12" id="KW-1185">Reference proteome</keyword>
<dbReference type="GO" id="GO:0008234">
    <property type="term" value="F:cysteine-type peptidase activity"/>
    <property type="evidence" value="ECO:0007669"/>
    <property type="project" value="InterPro"/>
</dbReference>
<organism evidence="11 12">
    <name type="scientific">Micractinium conductrix</name>
    <dbReference type="NCBI Taxonomy" id="554055"/>
    <lineage>
        <taxon>Eukaryota</taxon>
        <taxon>Viridiplantae</taxon>
        <taxon>Chlorophyta</taxon>
        <taxon>core chlorophytes</taxon>
        <taxon>Trebouxiophyceae</taxon>
        <taxon>Chlorellales</taxon>
        <taxon>Chlorellaceae</taxon>
        <taxon>Chlorella clade</taxon>
        <taxon>Micractinium</taxon>
    </lineage>
</organism>
<dbReference type="PROSITE" id="PS50011">
    <property type="entry name" value="PROTEIN_KINASE_DOM"/>
    <property type="match status" value="1"/>
</dbReference>
<dbReference type="SUPFAM" id="SSF56988">
    <property type="entry name" value="Anthrax protective antigen"/>
    <property type="match status" value="1"/>
</dbReference>
<dbReference type="Pfam" id="PF00069">
    <property type="entry name" value="Pkinase"/>
    <property type="match status" value="1"/>
</dbReference>
<dbReference type="EMBL" id="LHPF02000027">
    <property type="protein sequence ID" value="PSC69314.1"/>
    <property type="molecule type" value="Genomic_DNA"/>
</dbReference>
<dbReference type="GO" id="GO:0008353">
    <property type="term" value="F:RNA polymerase II CTD heptapeptide repeat kinase activity"/>
    <property type="evidence" value="ECO:0007669"/>
    <property type="project" value="TreeGrafter"/>
</dbReference>
<evidence type="ECO:0000259" key="9">
    <source>
        <dbReference type="PROSITE" id="PS50011"/>
    </source>
</evidence>
<dbReference type="InterPro" id="IPR050108">
    <property type="entry name" value="CDK"/>
</dbReference>
<dbReference type="GO" id="GO:0006508">
    <property type="term" value="P:proteolysis"/>
    <property type="evidence" value="ECO:0007669"/>
    <property type="project" value="InterPro"/>
</dbReference>
<keyword evidence="4 7" id="KW-0547">Nucleotide-binding</keyword>
<dbReference type="PANTHER" id="PTHR24056:SF546">
    <property type="entry name" value="CYCLIN-DEPENDENT KINASE 12"/>
    <property type="match status" value="1"/>
</dbReference>
<feature type="domain" description="Protein kinase" evidence="9">
    <location>
        <begin position="51"/>
        <end position="376"/>
    </location>
</feature>
<dbReference type="Pfam" id="PF00112">
    <property type="entry name" value="Peptidase_C1"/>
    <property type="match status" value="1"/>
</dbReference>
<feature type="compositionally biased region" description="Basic and acidic residues" evidence="8">
    <location>
        <begin position="388"/>
        <end position="399"/>
    </location>
</feature>
<protein>
    <submittedName>
        <fullName evidence="11">Cyclin-dependent kinase C-2-like isoform B</fullName>
    </submittedName>
</protein>
<gene>
    <name evidence="11" type="ORF">C2E20_7095</name>
</gene>
<reference evidence="11 12" key="1">
    <citation type="journal article" date="2018" name="Plant J.">
        <title>Genome sequences of Chlorella sorokiniana UTEX 1602 and Micractinium conductrix SAG 241.80: implications to maltose excretion by a green alga.</title>
        <authorList>
            <person name="Arriola M.B."/>
            <person name="Velmurugan N."/>
            <person name="Zhang Y."/>
            <person name="Plunkett M.H."/>
            <person name="Hondzo H."/>
            <person name="Barney B.M."/>
        </authorList>
    </citation>
    <scope>NUCLEOTIDE SEQUENCE [LARGE SCALE GENOMIC DNA]</scope>
    <source>
        <strain evidence="11 12">SAG 241.80</strain>
    </source>
</reference>
<dbReference type="InterPro" id="IPR000719">
    <property type="entry name" value="Prot_kinase_dom"/>
</dbReference>
<dbReference type="InterPro" id="IPR011009">
    <property type="entry name" value="Kinase-like_dom_sf"/>
</dbReference>